<sequence>METIKMKPAAAYVIITELWSDGMNRTRPGEGKFTGYRTMVYTPKAVGHTTRLGKIISRSYGRWGATVSAADAVAAHGENLAALVGVRGRYTVDSLDAEVAREITGDAVGGYAISLK</sequence>
<dbReference type="EMBL" id="BK015628">
    <property type="protein sequence ID" value="DAE16632.1"/>
    <property type="molecule type" value="Genomic_DNA"/>
</dbReference>
<organism evidence="1">
    <name type="scientific">Myoviridae sp. ctw4b6</name>
    <dbReference type="NCBI Taxonomy" id="2825206"/>
    <lineage>
        <taxon>Viruses</taxon>
        <taxon>Duplodnaviria</taxon>
        <taxon>Heunggongvirae</taxon>
        <taxon>Uroviricota</taxon>
        <taxon>Caudoviricetes</taxon>
    </lineage>
</organism>
<reference evidence="1" key="1">
    <citation type="journal article" date="2021" name="Proc. Natl. Acad. Sci. U.S.A.">
        <title>A Catalog of Tens of Thousands of Viruses from Human Metagenomes Reveals Hidden Associations with Chronic Diseases.</title>
        <authorList>
            <person name="Tisza M.J."/>
            <person name="Buck C.B."/>
        </authorList>
    </citation>
    <scope>NUCLEOTIDE SEQUENCE</scope>
    <source>
        <strain evidence="1">Ctw4b6</strain>
    </source>
</reference>
<protein>
    <submittedName>
        <fullName evidence="1">Uncharacterized protein</fullName>
    </submittedName>
</protein>
<name>A0A8S5QC23_9CAUD</name>
<evidence type="ECO:0000313" key="1">
    <source>
        <dbReference type="EMBL" id="DAE16632.1"/>
    </source>
</evidence>
<accession>A0A8S5QC23</accession>
<proteinExistence type="predicted"/>